<evidence type="ECO:0000256" key="6">
    <source>
        <dbReference type="SAM" id="MobiDB-lite"/>
    </source>
</evidence>
<dbReference type="Pfam" id="PF07714">
    <property type="entry name" value="PK_Tyr_Ser-Thr"/>
    <property type="match status" value="1"/>
</dbReference>
<dbReference type="PROSITE" id="PS50011">
    <property type="entry name" value="PROTEIN_KINASE_DOM"/>
    <property type="match status" value="1"/>
</dbReference>
<dbReference type="PANTHER" id="PTHR24416:SF600">
    <property type="entry name" value="PDGF- AND VEGF-RECEPTOR RELATED, ISOFORM J"/>
    <property type="match status" value="1"/>
</dbReference>
<evidence type="ECO:0000259" key="8">
    <source>
        <dbReference type="PROSITE" id="PS50011"/>
    </source>
</evidence>
<dbReference type="InterPro" id="IPR001245">
    <property type="entry name" value="Ser-Thr/Tyr_kinase_cat_dom"/>
</dbReference>
<evidence type="ECO:0000256" key="3">
    <source>
        <dbReference type="ARBA" id="ARBA00022989"/>
    </source>
</evidence>
<dbReference type="GO" id="GO:0005886">
    <property type="term" value="C:plasma membrane"/>
    <property type="evidence" value="ECO:0007669"/>
    <property type="project" value="TreeGrafter"/>
</dbReference>
<feature type="region of interest" description="Disordered" evidence="6">
    <location>
        <begin position="458"/>
        <end position="505"/>
    </location>
</feature>
<keyword evidence="10" id="KW-1185">Reference proteome</keyword>
<dbReference type="GO" id="GO:0004714">
    <property type="term" value="F:transmembrane receptor protein tyrosine kinase activity"/>
    <property type="evidence" value="ECO:0007669"/>
    <property type="project" value="TreeGrafter"/>
</dbReference>
<dbReference type="OrthoDB" id="6077854at2759"/>
<dbReference type="SUPFAM" id="SSF56112">
    <property type="entry name" value="Protein kinase-like (PK-like)"/>
    <property type="match status" value="1"/>
</dbReference>
<dbReference type="FunFam" id="1.10.510.10:FF:001927">
    <property type="entry name" value="Receptor protein-tyrosine kinase"/>
    <property type="match status" value="1"/>
</dbReference>
<evidence type="ECO:0000256" key="2">
    <source>
        <dbReference type="ARBA" id="ARBA00022692"/>
    </source>
</evidence>
<keyword evidence="2 7" id="KW-0812">Transmembrane</keyword>
<proteinExistence type="predicted"/>
<keyword evidence="4 7" id="KW-0472">Membrane</keyword>
<dbReference type="Proteomes" id="UP001163046">
    <property type="component" value="Unassembled WGS sequence"/>
</dbReference>
<dbReference type="Gene3D" id="2.60.40.10">
    <property type="entry name" value="Immunoglobulins"/>
    <property type="match status" value="1"/>
</dbReference>
<evidence type="ECO:0000313" key="9">
    <source>
        <dbReference type="EMBL" id="KAJ7350232.1"/>
    </source>
</evidence>
<dbReference type="InterPro" id="IPR036179">
    <property type="entry name" value="Ig-like_dom_sf"/>
</dbReference>
<dbReference type="GO" id="GO:0007169">
    <property type="term" value="P:cell surface receptor protein tyrosine kinase signaling pathway"/>
    <property type="evidence" value="ECO:0007669"/>
    <property type="project" value="TreeGrafter"/>
</dbReference>
<dbReference type="GO" id="GO:0005524">
    <property type="term" value="F:ATP binding"/>
    <property type="evidence" value="ECO:0007669"/>
    <property type="project" value="InterPro"/>
</dbReference>
<dbReference type="Gene3D" id="1.10.510.10">
    <property type="entry name" value="Transferase(Phosphotransferase) domain 1"/>
    <property type="match status" value="1"/>
</dbReference>
<feature type="transmembrane region" description="Helical" evidence="7">
    <location>
        <begin position="71"/>
        <end position="95"/>
    </location>
</feature>
<dbReference type="PANTHER" id="PTHR24416">
    <property type="entry name" value="TYROSINE-PROTEIN KINASE RECEPTOR"/>
    <property type="match status" value="1"/>
</dbReference>
<feature type="compositionally biased region" description="Basic and acidic residues" evidence="6">
    <location>
        <begin position="478"/>
        <end position="487"/>
    </location>
</feature>
<gene>
    <name evidence="9" type="ORF">OS493_037695</name>
</gene>
<organism evidence="9 10">
    <name type="scientific">Desmophyllum pertusum</name>
    <dbReference type="NCBI Taxonomy" id="174260"/>
    <lineage>
        <taxon>Eukaryota</taxon>
        <taxon>Metazoa</taxon>
        <taxon>Cnidaria</taxon>
        <taxon>Anthozoa</taxon>
        <taxon>Hexacorallia</taxon>
        <taxon>Scleractinia</taxon>
        <taxon>Caryophylliina</taxon>
        <taxon>Caryophylliidae</taxon>
        <taxon>Desmophyllum</taxon>
    </lineage>
</organism>
<dbReference type="InterPro" id="IPR013783">
    <property type="entry name" value="Ig-like_fold"/>
</dbReference>
<protein>
    <recommendedName>
        <fullName evidence="8">Protein kinase domain-containing protein</fullName>
    </recommendedName>
</protein>
<evidence type="ECO:0000256" key="5">
    <source>
        <dbReference type="ARBA" id="ARBA00023180"/>
    </source>
</evidence>
<dbReference type="InterPro" id="IPR000719">
    <property type="entry name" value="Prot_kinase_dom"/>
</dbReference>
<dbReference type="SUPFAM" id="SSF48726">
    <property type="entry name" value="Immunoglobulin"/>
    <property type="match status" value="1"/>
</dbReference>
<feature type="compositionally biased region" description="Polar residues" evidence="6">
    <location>
        <begin position="458"/>
        <end position="477"/>
    </location>
</feature>
<dbReference type="InterPro" id="IPR050122">
    <property type="entry name" value="RTK"/>
</dbReference>
<dbReference type="InterPro" id="IPR011009">
    <property type="entry name" value="Kinase-like_dom_sf"/>
</dbReference>
<dbReference type="CDD" id="cd00096">
    <property type="entry name" value="Ig"/>
    <property type="match status" value="1"/>
</dbReference>
<feature type="domain" description="Protein kinase" evidence="8">
    <location>
        <begin position="145"/>
        <end position="410"/>
    </location>
</feature>
<evidence type="ECO:0000256" key="7">
    <source>
        <dbReference type="SAM" id="Phobius"/>
    </source>
</evidence>
<dbReference type="Gene3D" id="3.30.200.20">
    <property type="entry name" value="Phosphorylase Kinase, domain 1"/>
    <property type="match status" value="1"/>
</dbReference>
<sequence length="505" mass="56890">MGQENSRGLHVPVTQWDEKNHTLRIKSLLEQHYGEYVCVAENTFGKDTVVLSLVKPPPVGALKSPGPSSKITFIVAIVVSVALFLLLLIIAAILYRRRQLYGGFYVCTTPPLPDMIPRLDASIPLIEQVNKLPYDKRWEFPREQLHFGKVLGSGAFGEVYLAEAEGSIISDNISAISSRHRLSTKRDSRRVSTLSQGPIRVAVKTLKEGADELERKDLISELKILIHIGSHKNIVNVLAACTKGRYCDICVIIEYCPHGNMLMFLRNRRDIYNPIWLPPTEDAAKQFSLTDVVSAAFQVARAMEFLASRKGLVPVKWMAIESLTDRVYSEQSDVWSFGIFLWELFTLGGNPYPMLPPTEIYQYIIEGNRMERPVDCPEEMYSMMRDCWMEKPEDRPNFTALVQRLDHVIESNMAAMGSEGYLELGDEPLKLIEETDDDGYLKPTEIVPPTFKPALLNGNVTASSNNLQGSNRSLTNEPKSKEHERYTELGFKPAHSANDVAETEL</sequence>
<keyword evidence="3 7" id="KW-1133">Transmembrane helix</keyword>
<dbReference type="GO" id="GO:0043235">
    <property type="term" value="C:receptor complex"/>
    <property type="evidence" value="ECO:0007669"/>
    <property type="project" value="TreeGrafter"/>
</dbReference>
<accession>A0A9W9YJ71</accession>
<comment type="subcellular location">
    <subcellularLocation>
        <location evidence="1">Membrane</location>
        <topology evidence="1">Single-pass membrane protein</topology>
    </subcellularLocation>
</comment>
<dbReference type="AlphaFoldDB" id="A0A9W9YJ71"/>
<keyword evidence="5" id="KW-0325">Glycoprotein</keyword>
<comment type="caution">
    <text evidence="9">The sequence shown here is derived from an EMBL/GenBank/DDBJ whole genome shotgun (WGS) entry which is preliminary data.</text>
</comment>
<dbReference type="EMBL" id="MU827376">
    <property type="protein sequence ID" value="KAJ7350232.1"/>
    <property type="molecule type" value="Genomic_DNA"/>
</dbReference>
<evidence type="ECO:0000256" key="4">
    <source>
        <dbReference type="ARBA" id="ARBA00023136"/>
    </source>
</evidence>
<evidence type="ECO:0000313" key="10">
    <source>
        <dbReference type="Proteomes" id="UP001163046"/>
    </source>
</evidence>
<reference evidence="9" key="1">
    <citation type="submission" date="2023-01" db="EMBL/GenBank/DDBJ databases">
        <title>Genome assembly of the deep-sea coral Lophelia pertusa.</title>
        <authorList>
            <person name="Herrera S."/>
            <person name="Cordes E."/>
        </authorList>
    </citation>
    <scope>NUCLEOTIDE SEQUENCE</scope>
    <source>
        <strain evidence="9">USNM1676648</strain>
        <tissue evidence="9">Polyp</tissue>
    </source>
</reference>
<name>A0A9W9YJ71_9CNID</name>
<evidence type="ECO:0000256" key="1">
    <source>
        <dbReference type="ARBA" id="ARBA00004167"/>
    </source>
</evidence>